<accession>A0ABY9WCT7</accession>
<protein>
    <submittedName>
        <fullName evidence="7">Polyprenyl synthetase family protein</fullName>
        <ecNumber evidence="7">2.5.1.-</ecNumber>
    </submittedName>
</protein>
<organism evidence="7 8">
    <name type="scientific">Aeribacillus composti</name>
    <dbReference type="NCBI Taxonomy" id="1868734"/>
    <lineage>
        <taxon>Bacteria</taxon>
        <taxon>Bacillati</taxon>
        <taxon>Bacillota</taxon>
        <taxon>Bacilli</taxon>
        <taxon>Bacillales</taxon>
        <taxon>Bacillaceae</taxon>
        <taxon>Aeribacillus</taxon>
    </lineage>
</organism>
<name>A0ABY9WCT7_9BACI</name>
<dbReference type="InterPro" id="IPR033965">
    <property type="entry name" value="ComQ"/>
</dbReference>
<dbReference type="PANTHER" id="PTHR12001:SF69">
    <property type="entry name" value="ALL TRANS-POLYPRENYL-DIPHOSPHATE SYNTHASE PDSS1"/>
    <property type="match status" value="1"/>
</dbReference>
<dbReference type="SFLD" id="SFLDS00005">
    <property type="entry name" value="Isoprenoid_Synthase_Type_I"/>
    <property type="match status" value="1"/>
</dbReference>
<evidence type="ECO:0000313" key="8">
    <source>
        <dbReference type="Proteomes" id="UP001303701"/>
    </source>
</evidence>
<dbReference type="InterPro" id="IPR008949">
    <property type="entry name" value="Isoprenoid_synthase_dom_sf"/>
</dbReference>
<comment type="cofactor">
    <cofactor evidence="1">
        <name>Mg(2+)</name>
        <dbReference type="ChEBI" id="CHEBI:18420"/>
    </cofactor>
</comment>
<evidence type="ECO:0000256" key="3">
    <source>
        <dbReference type="ARBA" id="ARBA00022679"/>
    </source>
</evidence>
<evidence type="ECO:0000256" key="2">
    <source>
        <dbReference type="ARBA" id="ARBA00006706"/>
    </source>
</evidence>
<comment type="similarity">
    <text evidence="2 6">Belongs to the FPP/GGPP synthase family.</text>
</comment>
<reference evidence="7 8" key="1">
    <citation type="submission" date="2023-09" db="EMBL/GenBank/DDBJ databases">
        <title>Different Types of Thermotolerant Ring-Cleaving Dioxygenases derived from Aeribacillus composti HB-1 applied for multiple aromatic hydrocarbons removal.</title>
        <authorList>
            <person name="Cao L."/>
            <person name="Li M."/>
            <person name="Ma T."/>
        </authorList>
    </citation>
    <scope>NUCLEOTIDE SEQUENCE [LARGE SCALE GENOMIC DNA]</scope>
    <source>
        <strain evidence="7 8">HB-1</strain>
    </source>
</reference>
<dbReference type="SFLD" id="SFLDG01211">
    <property type="entry name" value="Competence_Regulatory_Protein"/>
    <property type="match status" value="1"/>
</dbReference>
<dbReference type="RefSeq" id="WP_082830254.1">
    <property type="nucleotide sequence ID" value="NZ_CP134501.1"/>
</dbReference>
<keyword evidence="5" id="KW-0460">Magnesium</keyword>
<evidence type="ECO:0000313" key="7">
    <source>
        <dbReference type="EMBL" id="WNF33949.1"/>
    </source>
</evidence>
<keyword evidence="3 6" id="KW-0808">Transferase</keyword>
<evidence type="ECO:0000256" key="6">
    <source>
        <dbReference type="RuleBase" id="RU004466"/>
    </source>
</evidence>
<dbReference type="GeneID" id="301125205"/>
<dbReference type="GO" id="GO:0016740">
    <property type="term" value="F:transferase activity"/>
    <property type="evidence" value="ECO:0007669"/>
    <property type="project" value="UniProtKB-KW"/>
</dbReference>
<dbReference type="EC" id="2.5.1.-" evidence="7"/>
<sequence length="310" mass="35692">MALKSELLLNKVQVAMFMKDAVERSVDWLYLRNLLHRFIESKQTFPFAELCYLHANVFNSENDEEELYKLMAAVELLVLAFDMFDDLEDLDNFTEPWMDIDRGEAINSSSFLYTLSLSHIHSLSSPYRSEILGLFLEYALQAMKGQHIDLANAVKTEKECLQMMRWKSGSLTALAAEAGVMFACGKRYEEVKEYGHQVGIAGQIENDYKGLFTPHKQDRKFLKPSLALLYLQRKFNQTSVDILQYVHSGKDFDEYFGSIVAFKEKLLEAGVTQYLNVMKHIALKKAETYIKKLPLPAEKLDELLTNLIKK</sequence>
<dbReference type="Gene3D" id="1.10.600.10">
    <property type="entry name" value="Farnesyl Diphosphate Synthase"/>
    <property type="match status" value="1"/>
</dbReference>
<dbReference type="CDD" id="cd00867">
    <property type="entry name" value="Trans_IPPS"/>
    <property type="match status" value="1"/>
</dbReference>
<evidence type="ECO:0000256" key="5">
    <source>
        <dbReference type="ARBA" id="ARBA00022842"/>
    </source>
</evidence>
<dbReference type="SUPFAM" id="SSF48576">
    <property type="entry name" value="Terpenoid synthases"/>
    <property type="match status" value="1"/>
</dbReference>
<evidence type="ECO:0000256" key="4">
    <source>
        <dbReference type="ARBA" id="ARBA00022723"/>
    </source>
</evidence>
<dbReference type="PANTHER" id="PTHR12001">
    <property type="entry name" value="GERANYLGERANYL PYROPHOSPHATE SYNTHASE"/>
    <property type="match status" value="1"/>
</dbReference>
<dbReference type="Pfam" id="PF00348">
    <property type="entry name" value="polyprenyl_synt"/>
    <property type="match status" value="1"/>
</dbReference>
<keyword evidence="8" id="KW-1185">Reference proteome</keyword>
<dbReference type="InterPro" id="IPR000092">
    <property type="entry name" value="Polyprenyl_synt"/>
</dbReference>
<dbReference type="Proteomes" id="UP001303701">
    <property type="component" value="Chromosome"/>
</dbReference>
<proteinExistence type="inferred from homology"/>
<gene>
    <name evidence="7" type="ORF">RI196_04485</name>
</gene>
<dbReference type="EMBL" id="CP134501">
    <property type="protein sequence ID" value="WNF33949.1"/>
    <property type="molecule type" value="Genomic_DNA"/>
</dbReference>
<keyword evidence="4" id="KW-0479">Metal-binding</keyword>
<evidence type="ECO:0000256" key="1">
    <source>
        <dbReference type="ARBA" id="ARBA00001946"/>
    </source>
</evidence>